<keyword evidence="2" id="KW-0812">Transmembrane</keyword>
<keyword evidence="4" id="KW-1185">Reference proteome</keyword>
<evidence type="ECO:0000256" key="2">
    <source>
        <dbReference type="SAM" id="Phobius"/>
    </source>
</evidence>
<feature type="transmembrane region" description="Helical" evidence="2">
    <location>
        <begin position="136"/>
        <end position="157"/>
    </location>
</feature>
<dbReference type="RefSeq" id="XP_040667447.1">
    <property type="nucleotide sequence ID" value="XM_040818388.1"/>
</dbReference>
<dbReference type="OrthoDB" id="10445952at2759"/>
<dbReference type="AlphaFoldDB" id="A0A1L9PJS0"/>
<dbReference type="Proteomes" id="UP000184073">
    <property type="component" value="Unassembled WGS sequence"/>
</dbReference>
<dbReference type="EMBL" id="KV878128">
    <property type="protein sequence ID" value="OJJ01685.1"/>
    <property type="molecule type" value="Genomic_DNA"/>
</dbReference>
<name>A0A1L9PJS0_ASPVE</name>
<feature type="region of interest" description="Disordered" evidence="1">
    <location>
        <begin position="1"/>
        <end position="79"/>
    </location>
</feature>
<accession>A0A1L9PJS0</accession>
<protein>
    <recommendedName>
        <fullName evidence="5">SAYSvFN domain-containing protein</fullName>
    </recommendedName>
</protein>
<organism evidence="3 4">
    <name type="scientific">Aspergillus versicolor CBS 583.65</name>
    <dbReference type="NCBI Taxonomy" id="1036611"/>
    <lineage>
        <taxon>Eukaryota</taxon>
        <taxon>Fungi</taxon>
        <taxon>Dikarya</taxon>
        <taxon>Ascomycota</taxon>
        <taxon>Pezizomycotina</taxon>
        <taxon>Eurotiomycetes</taxon>
        <taxon>Eurotiomycetidae</taxon>
        <taxon>Eurotiales</taxon>
        <taxon>Aspergillaceae</taxon>
        <taxon>Aspergillus</taxon>
        <taxon>Aspergillus subgen. Nidulantes</taxon>
    </lineage>
</organism>
<dbReference type="VEuPathDB" id="FungiDB:ASPVEDRAFT_886975"/>
<evidence type="ECO:0008006" key="5">
    <source>
        <dbReference type="Google" id="ProtNLM"/>
    </source>
</evidence>
<keyword evidence="2" id="KW-0472">Membrane</keyword>
<feature type="compositionally biased region" description="Polar residues" evidence="1">
    <location>
        <begin position="1"/>
        <end position="10"/>
    </location>
</feature>
<sequence length="186" mass="20080">MGNSSSQPETEVSLEHDVLLTDYDIPPPPYENASPSVSDEESAIAPPKSAPPMVATPATTESPEPPEPSKASNPSGTKGSIVQTIKASIIDAAKTCSRALNKLSENKFIRPFVVTGIIVIRLLAAITWVITWVIGFPIYTVLYCLLVILLIVADGIYPEGFEDERGAPRRFESWVQGLPKPCDVCD</sequence>
<reference evidence="4" key="1">
    <citation type="journal article" date="2017" name="Genome Biol.">
        <title>Comparative genomics reveals high biological diversity and specific adaptations in the industrially and medically important fungal genus Aspergillus.</title>
        <authorList>
            <person name="de Vries R.P."/>
            <person name="Riley R."/>
            <person name="Wiebenga A."/>
            <person name="Aguilar-Osorio G."/>
            <person name="Amillis S."/>
            <person name="Uchima C.A."/>
            <person name="Anderluh G."/>
            <person name="Asadollahi M."/>
            <person name="Askin M."/>
            <person name="Barry K."/>
            <person name="Battaglia E."/>
            <person name="Bayram O."/>
            <person name="Benocci T."/>
            <person name="Braus-Stromeyer S.A."/>
            <person name="Caldana C."/>
            <person name="Canovas D."/>
            <person name="Cerqueira G.C."/>
            <person name="Chen F."/>
            <person name="Chen W."/>
            <person name="Choi C."/>
            <person name="Clum A."/>
            <person name="Dos Santos R.A."/>
            <person name="Damasio A.R."/>
            <person name="Diallinas G."/>
            <person name="Emri T."/>
            <person name="Fekete E."/>
            <person name="Flipphi M."/>
            <person name="Freyberg S."/>
            <person name="Gallo A."/>
            <person name="Gournas C."/>
            <person name="Habgood R."/>
            <person name="Hainaut M."/>
            <person name="Harispe M.L."/>
            <person name="Henrissat B."/>
            <person name="Hilden K.S."/>
            <person name="Hope R."/>
            <person name="Hossain A."/>
            <person name="Karabika E."/>
            <person name="Karaffa L."/>
            <person name="Karanyi Z."/>
            <person name="Krasevec N."/>
            <person name="Kuo A."/>
            <person name="Kusch H."/>
            <person name="LaButti K."/>
            <person name="Lagendijk E.L."/>
            <person name="Lapidus A."/>
            <person name="Levasseur A."/>
            <person name="Lindquist E."/>
            <person name="Lipzen A."/>
            <person name="Logrieco A.F."/>
            <person name="MacCabe A."/>
            <person name="Maekelae M.R."/>
            <person name="Malavazi I."/>
            <person name="Melin P."/>
            <person name="Meyer V."/>
            <person name="Mielnichuk N."/>
            <person name="Miskei M."/>
            <person name="Molnar A.P."/>
            <person name="Mule G."/>
            <person name="Ngan C.Y."/>
            <person name="Orejas M."/>
            <person name="Orosz E."/>
            <person name="Ouedraogo J.P."/>
            <person name="Overkamp K.M."/>
            <person name="Park H.-S."/>
            <person name="Perrone G."/>
            <person name="Piumi F."/>
            <person name="Punt P.J."/>
            <person name="Ram A.F."/>
            <person name="Ramon A."/>
            <person name="Rauscher S."/>
            <person name="Record E."/>
            <person name="Riano-Pachon D.M."/>
            <person name="Robert V."/>
            <person name="Roehrig J."/>
            <person name="Ruller R."/>
            <person name="Salamov A."/>
            <person name="Salih N.S."/>
            <person name="Samson R.A."/>
            <person name="Sandor E."/>
            <person name="Sanguinetti M."/>
            <person name="Schuetze T."/>
            <person name="Sepcic K."/>
            <person name="Shelest E."/>
            <person name="Sherlock G."/>
            <person name="Sophianopoulou V."/>
            <person name="Squina F.M."/>
            <person name="Sun H."/>
            <person name="Susca A."/>
            <person name="Todd R.B."/>
            <person name="Tsang A."/>
            <person name="Unkles S.E."/>
            <person name="van de Wiele N."/>
            <person name="van Rossen-Uffink D."/>
            <person name="Oliveira J.V."/>
            <person name="Vesth T.C."/>
            <person name="Visser J."/>
            <person name="Yu J.-H."/>
            <person name="Zhou M."/>
            <person name="Andersen M.R."/>
            <person name="Archer D.B."/>
            <person name="Baker S.E."/>
            <person name="Benoit I."/>
            <person name="Brakhage A.A."/>
            <person name="Braus G.H."/>
            <person name="Fischer R."/>
            <person name="Frisvad J.C."/>
            <person name="Goldman G.H."/>
            <person name="Houbraken J."/>
            <person name="Oakley B."/>
            <person name="Pocsi I."/>
            <person name="Scazzocchio C."/>
            <person name="Seiboth B."/>
            <person name="vanKuyk P.A."/>
            <person name="Wortman J."/>
            <person name="Dyer P.S."/>
            <person name="Grigoriev I.V."/>
        </authorList>
    </citation>
    <scope>NUCLEOTIDE SEQUENCE [LARGE SCALE GENOMIC DNA]</scope>
    <source>
        <strain evidence="4">CBS 583.65</strain>
    </source>
</reference>
<evidence type="ECO:0000256" key="1">
    <source>
        <dbReference type="SAM" id="MobiDB-lite"/>
    </source>
</evidence>
<gene>
    <name evidence="3" type="ORF">ASPVEDRAFT_886975</name>
</gene>
<feature type="transmembrane region" description="Helical" evidence="2">
    <location>
        <begin position="108"/>
        <end position="130"/>
    </location>
</feature>
<evidence type="ECO:0000313" key="4">
    <source>
        <dbReference type="Proteomes" id="UP000184073"/>
    </source>
</evidence>
<proteinExistence type="predicted"/>
<dbReference type="GeneID" id="63733899"/>
<evidence type="ECO:0000313" key="3">
    <source>
        <dbReference type="EMBL" id="OJJ01685.1"/>
    </source>
</evidence>
<keyword evidence="2" id="KW-1133">Transmembrane helix</keyword>